<dbReference type="Pfam" id="PF01557">
    <property type="entry name" value="FAA_hydrolase"/>
    <property type="match status" value="1"/>
</dbReference>
<dbReference type="PANTHER" id="PTHR42796:SF4">
    <property type="entry name" value="FUMARYLACETOACETATE HYDROLASE DOMAIN-CONTAINING PROTEIN 2A"/>
    <property type="match status" value="1"/>
</dbReference>
<reference evidence="4 5" key="1">
    <citation type="submission" date="2021-06" db="EMBL/GenBank/DDBJ databases">
        <authorList>
            <person name="Lee D.H."/>
        </authorList>
    </citation>
    <scope>NUCLEOTIDE SEQUENCE [LARGE SCALE GENOMIC DNA]</scope>
    <source>
        <strain evidence="4 5">MMS21-HV4-11</strain>
    </source>
</reference>
<evidence type="ECO:0000256" key="1">
    <source>
        <dbReference type="ARBA" id="ARBA00010211"/>
    </source>
</evidence>
<feature type="domain" description="Fumarylacetoacetase-like C-terminal" evidence="3">
    <location>
        <begin position="80"/>
        <end position="286"/>
    </location>
</feature>
<dbReference type="InterPro" id="IPR011234">
    <property type="entry name" value="Fumarylacetoacetase-like_C"/>
</dbReference>
<evidence type="ECO:0000256" key="2">
    <source>
        <dbReference type="ARBA" id="ARBA00022723"/>
    </source>
</evidence>
<dbReference type="EMBL" id="JAHOPB010000002">
    <property type="protein sequence ID" value="MBU8876059.1"/>
    <property type="molecule type" value="Genomic_DNA"/>
</dbReference>
<protein>
    <submittedName>
        <fullName evidence="4">Fumarylacetoacetate hydrolase family protein</fullName>
    </submittedName>
</protein>
<evidence type="ECO:0000313" key="5">
    <source>
        <dbReference type="Proteomes" id="UP000727907"/>
    </source>
</evidence>
<comment type="caution">
    <text evidence="4">The sequence shown here is derived from an EMBL/GenBank/DDBJ whole genome shotgun (WGS) entry which is preliminary data.</text>
</comment>
<accession>A0ABS6IN86</accession>
<keyword evidence="5" id="KW-1185">Reference proteome</keyword>
<evidence type="ECO:0000259" key="3">
    <source>
        <dbReference type="Pfam" id="PF01557"/>
    </source>
</evidence>
<proteinExistence type="inferred from homology"/>
<dbReference type="RefSeq" id="WP_216964543.1">
    <property type="nucleotide sequence ID" value="NZ_JAHOPB010000002.1"/>
</dbReference>
<dbReference type="Proteomes" id="UP000727907">
    <property type="component" value="Unassembled WGS sequence"/>
</dbReference>
<dbReference type="GO" id="GO:0016787">
    <property type="term" value="F:hydrolase activity"/>
    <property type="evidence" value="ECO:0007669"/>
    <property type="project" value="UniProtKB-KW"/>
</dbReference>
<comment type="similarity">
    <text evidence="1">Belongs to the FAH family.</text>
</comment>
<keyword evidence="4" id="KW-0378">Hydrolase</keyword>
<dbReference type="PANTHER" id="PTHR42796">
    <property type="entry name" value="FUMARYLACETOACETATE HYDROLASE DOMAIN-CONTAINING PROTEIN 2A-RELATED"/>
    <property type="match status" value="1"/>
</dbReference>
<organism evidence="4 5">
    <name type="scientific">Reyranella humidisoli</name>
    <dbReference type="NCBI Taxonomy" id="2849149"/>
    <lineage>
        <taxon>Bacteria</taxon>
        <taxon>Pseudomonadati</taxon>
        <taxon>Pseudomonadota</taxon>
        <taxon>Alphaproteobacteria</taxon>
        <taxon>Hyphomicrobiales</taxon>
        <taxon>Reyranellaceae</taxon>
        <taxon>Reyranella</taxon>
    </lineage>
</organism>
<keyword evidence="2" id="KW-0479">Metal-binding</keyword>
<name>A0ABS6IN86_9HYPH</name>
<evidence type="ECO:0000313" key="4">
    <source>
        <dbReference type="EMBL" id="MBU8876059.1"/>
    </source>
</evidence>
<sequence>MRLCTILSGGKPAVGVKLGDGKIVDLSKQMPRGPKSVVEILAGGKKLQQAVLKACAKVKPGATVSEKSAKYLTPIPAPGKILCIGLNYRKHAEETGSPIPTYPVVFTRFNNTLVPHNGKMLSTTHSKEFDWEAELTIVIGKKCRNVPKEKALSVIAGYACFNDGSIRDWQRKSGGQFTLGKNFDGTGGFGPDIVTADELPKGAAPLRISTRVNGVTMQDSNTDDLIFDVPTLVHELSKCMTLDPGDIIITGTPSGVAMARKPQPWLKPGDVCEVEIEGIGTLRNTIAQGG</sequence>
<gene>
    <name evidence="4" type="ORF">KQ910_19965</name>
</gene>
<dbReference type="InterPro" id="IPR051121">
    <property type="entry name" value="FAH"/>
</dbReference>